<dbReference type="InterPro" id="IPR013083">
    <property type="entry name" value="Znf_RING/FYVE/PHD"/>
</dbReference>
<dbReference type="InParanoid" id="A0A078APK9"/>
<evidence type="ECO:0000313" key="7">
    <source>
        <dbReference type="Proteomes" id="UP000039865"/>
    </source>
</evidence>
<dbReference type="Gene3D" id="3.30.60.90">
    <property type="match status" value="1"/>
</dbReference>
<dbReference type="SUPFAM" id="SSF57850">
    <property type="entry name" value="RING/U-box"/>
    <property type="match status" value="1"/>
</dbReference>
<evidence type="ECO:0000313" key="6">
    <source>
        <dbReference type="EMBL" id="CDW83886.1"/>
    </source>
</evidence>
<dbReference type="EMBL" id="CCKQ01012280">
    <property type="protein sequence ID" value="CDW83886.1"/>
    <property type="molecule type" value="Genomic_DNA"/>
</dbReference>
<keyword evidence="7" id="KW-1185">Reference proteome</keyword>
<keyword evidence="2 4" id="KW-0863">Zinc-finger</keyword>
<evidence type="ECO:0000259" key="5">
    <source>
        <dbReference type="PROSITE" id="PS50089"/>
    </source>
</evidence>
<dbReference type="AlphaFoldDB" id="A0A078APK9"/>
<gene>
    <name evidence="6" type="primary">Contig5865.g6287</name>
    <name evidence="6" type="ORF">STYLEM_12939</name>
</gene>
<evidence type="ECO:0000256" key="2">
    <source>
        <dbReference type="ARBA" id="ARBA00022771"/>
    </source>
</evidence>
<feature type="domain" description="RING-type" evidence="5">
    <location>
        <begin position="51"/>
        <end position="92"/>
    </location>
</feature>
<dbReference type="OrthoDB" id="9049620at2759"/>
<dbReference type="InterPro" id="IPR043145">
    <property type="entry name" value="Znf_ZZ_sf"/>
</dbReference>
<evidence type="ECO:0000256" key="3">
    <source>
        <dbReference type="ARBA" id="ARBA00022833"/>
    </source>
</evidence>
<dbReference type="Proteomes" id="UP000039865">
    <property type="component" value="Unassembled WGS sequence"/>
</dbReference>
<dbReference type="PROSITE" id="PS50089">
    <property type="entry name" value="ZF_RING_2"/>
    <property type="match status" value="1"/>
</dbReference>
<keyword evidence="3" id="KW-0862">Zinc</keyword>
<name>A0A078APK9_STYLE</name>
<organism evidence="6 7">
    <name type="scientific">Stylonychia lemnae</name>
    <name type="common">Ciliate</name>
    <dbReference type="NCBI Taxonomy" id="5949"/>
    <lineage>
        <taxon>Eukaryota</taxon>
        <taxon>Sar</taxon>
        <taxon>Alveolata</taxon>
        <taxon>Ciliophora</taxon>
        <taxon>Intramacronucleata</taxon>
        <taxon>Spirotrichea</taxon>
        <taxon>Stichotrichia</taxon>
        <taxon>Sporadotrichida</taxon>
        <taxon>Oxytrichidae</taxon>
        <taxon>Stylonychinae</taxon>
        <taxon>Stylonychia</taxon>
    </lineage>
</organism>
<dbReference type="Gene3D" id="3.30.40.10">
    <property type="entry name" value="Zinc/RING finger domain, C3HC4 (zinc finger)"/>
    <property type="match status" value="1"/>
</dbReference>
<protein>
    <submittedName>
        <fullName evidence="6">Wd-40 repeat protein</fullName>
    </submittedName>
</protein>
<dbReference type="PANTHER" id="PTHR10131:SF94">
    <property type="entry name" value="TNF RECEPTOR-ASSOCIATED FACTOR 4"/>
    <property type="match status" value="1"/>
</dbReference>
<proteinExistence type="predicted"/>
<dbReference type="Pfam" id="PF13923">
    <property type="entry name" value="zf-C3HC4_2"/>
    <property type="match status" value="1"/>
</dbReference>
<keyword evidence="1" id="KW-0479">Metal-binding</keyword>
<dbReference type="GO" id="GO:0008270">
    <property type="term" value="F:zinc ion binding"/>
    <property type="evidence" value="ECO:0007669"/>
    <property type="project" value="UniProtKB-KW"/>
</dbReference>
<sequence length="391" mass="45533">MVESSVQFEQNPDQINLIISKSEADQQSIKALIGTSKVDQEDKRASDELDCSICLQIIYNPVECSNCQKCFCEDCVNSWLQAGKNDSCPLCKQKLSAKQPHRFVKQFIEDSLFDGCKFELCNQFGKSIKYIDLIKHYQYECEEVKVSCPLKCGGLYQRKFRQQHRDQCNQIQWQCTQCDCNKLDIDETQPPHNCIEYLKQQVKLYKLKYEISEQQFEEYKTQIKGLKDNYSLGYYQKEHYQTIVHKCPLKMIVFEQMRSLPGHEGYNLGWCCDGRKFIGCKSGQALRGDFCRDPESSIFHCNICNFDFCEACYDTYGNVHKHDLVKLAFQQLKELNSNYADGWKCDGTQYFGCPLGQNIQTDLDELLYHDAQNGFDLCDVCFQNYVIDEDQ</sequence>
<evidence type="ECO:0000256" key="4">
    <source>
        <dbReference type="PROSITE-ProRule" id="PRU00175"/>
    </source>
</evidence>
<dbReference type="InterPro" id="IPR001841">
    <property type="entry name" value="Znf_RING"/>
</dbReference>
<reference evidence="6 7" key="1">
    <citation type="submission" date="2014-06" db="EMBL/GenBank/DDBJ databases">
        <authorList>
            <person name="Swart Estienne"/>
        </authorList>
    </citation>
    <scope>NUCLEOTIDE SEQUENCE [LARGE SCALE GENOMIC DNA]</scope>
    <source>
        <strain evidence="6 7">130c</strain>
    </source>
</reference>
<dbReference type="PANTHER" id="PTHR10131">
    <property type="entry name" value="TNF RECEPTOR ASSOCIATED FACTOR"/>
    <property type="match status" value="1"/>
</dbReference>
<accession>A0A078APK9</accession>
<evidence type="ECO:0000256" key="1">
    <source>
        <dbReference type="ARBA" id="ARBA00022723"/>
    </source>
</evidence>